<evidence type="ECO:0000313" key="6">
    <source>
        <dbReference type="Ensembl" id="ENSELUP00000080890.1"/>
    </source>
</evidence>
<dbReference type="GO" id="GO:0006955">
    <property type="term" value="P:immune response"/>
    <property type="evidence" value="ECO:0007669"/>
    <property type="project" value="TreeGrafter"/>
</dbReference>
<dbReference type="Ensembl" id="ENSELUT00000098523.1">
    <property type="protein sequence ID" value="ENSELUP00000080890.1"/>
    <property type="gene ID" value="ENSELUG00000029848.2"/>
</dbReference>
<dbReference type="InterPro" id="IPR013783">
    <property type="entry name" value="Ig-like_fold"/>
</dbReference>
<feature type="domain" description="Ig-like" evidence="5">
    <location>
        <begin position="188"/>
        <end position="277"/>
    </location>
</feature>
<keyword evidence="1" id="KW-0325">Glycoprotein</keyword>
<name>A0AAY5JYQ7_ESOLU</name>
<dbReference type="GO" id="GO:0009897">
    <property type="term" value="C:external side of plasma membrane"/>
    <property type="evidence" value="ECO:0007669"/>
    <property type="project" value="TreeGrafter"/>
</dbReference>
<organism evidence="6 7">
    <name type="scientific">Esox lucius</name>
    <name type="common">Northern pike</name>
    <dbReference type="NCBI Taxonomy" id="8010"/>
    <lineage>
        <taxon>Eukaryota</taxon>
        <taxon>Metazoa</taxon>
        <taxon>Chordata</taxon>
        <taxon>Craniata</taxon>
        <taxon>Vertebrata</taxon>
        <taxon>Euteleostomi</taxon>
        <taxon>Actinopterygii</taxon>
        <taxon>Neopterygii</taxon>
        <taxon>Teleostei</taxon>
        <taxon>Protacanthopterygii</taxon>
        <taxon>Esociformes</taxon>
        <taxon>Esocidae</taxon>
        <taxon>Esox</taxon>
    </lineage>
</organism>
<evidence type="ECO:0000256" key="1">
    <source>
        <dbReference type="ARBA" id="ARBA00023180"/>
    </source>
</evidence>
<reference evidence="6" key="3">
    <citation type="submission" date="2025-09" db="UniProtKB">
        <authorList>
            <consortium name="Ensembl"/>
        </authorList>
    </citation>
    <scope>IDENTIFICATION</scope>
</reference>
<dbReference type="Gene3D" id="3.30.500.10">
    <property type="entry name" value="MHC class I-like antigen recognition-like"/>
    <property type="match status" value="1"/>
</dbReference>
<dbReference type="InterPro" id="IPR050208">
    <property type="entry name" value="MHC_class-I_related"/>
</dbReference>
<dbReference type="PANTHER" id="PTHR16675:SF237">
    <property type="entry name" value="MHC CLASS I ANTIGEN TRANSCRIPT VARIANT 1-RELATED"/>
    <property type="match status" value="1"/>
</dbReference>
<dbReference type="InterPro" id="IPR011162">
    <property type="entry name" value="MHC_I/II-like_Ag-recog"/>
</dbReference>
<sequence>CISCKFNVNIYFVFLLVTHSLKYFYTASSEVPNFPEFVAVGMVDGVQMFHYDSVSQRAVPKQDWMNKAVDAQYWEREKGKLMGTQQTFKASIDIVKQHSNQSRGVHTFQNMYEGFDQFGFDGEDFISLDLKTLTWIAPKPQAVISKNTWDSNKAGNEYIKSYFTQECIEWLKKYVTYGKDSLMRTVPPTVSLLQKTPSSPVTCHATGFYPSRVMVTWKKDGQDHHEDVEMGETLQNDDGTFQTSVRLNVKPEERKNNKYQCVVQVAGIDEDFIKDLTEDTTSIGPIIGVVVAGLLVIAAVIIGVVIWKKKSKRGERTTYSGENKYLIHCRFSRFSYLESMYRSVVFIIGTLQL</sequence>
<feature type="transmembrane region" description="Helical" evidence="3">
    <location>
        <begin position="283"/>
        <end position="307"/>
    </location>
</feature>
<evidence type="ECO:0000259" key="5">
    <source>
        <dbReference type="PROSITE" id="PS50835"/>
    </source>
</evidence>
<evidence type="ECO:0000256" key="4">
    <source>
        <dbReference type="SAM" id="SignalP"/>
    </source>
</evidence>
<dbReference type="GeneTree" id="ENSGT01120000271828"/>
<dbReference type="InterPro" id="IPR037055">
    <property type="entry name" value="MHC_I-like_Ag-recog_sf"/>
</dbReference>
<protein>
    <recommendedName>
        <fullName evidence="5">Ig-like domain-containing protein</fullName>
    </recommendedName>
</protein>
<reference evidence="6 7" key="1">
    <citation type="submission" date="2020-02" db="EMBL/GenBank/DDBJ databases">
        <title>Esox lucius (northern pike) genome, fEsoLuc1, primary haplotype.</title>
        <authorList>
            <person name="Myers G."/>
            <person name="Karagic N."/>
            <person name="Meyer A."/>
            <person name="Pippel M."/>
            <person name="Reichard M."/>
            <person name="Winkler S."/>
            <person name="Tracey A."/>
            <person name="Sims Y."/>
            <person name="Howe K."/>
            <person name="Rhie A."/>
            <person name="Formenti G."/>
            <person name="Durbin R."/>
            <person name="Fedrigo O."/>
            <person name="Jarvis E.D."/>
        </authorList>
    </citation>
    <scope>NUCLEOTIDE SEQUENCE [LARGE SCALE GENOMIC DNA]</scope>
</reference>
<keyword evidence="3" id="KW-1133">Transmembrane helix</keyword>
<dbReference type="Proteomes" id="UP000265140">
    <property type="component" value="Chromosome 10"/>
</dbReference>
<dbReference type="AlphaFoldDB" id="A0AAY5JYQ7"/>
<keyword evidence="4" id="KW-0732">Signal</keyword>
<dbReference type="InterPro" id="IPR007110">
    <property type="entry name" value="Ig-like_dom"/>
</dbReference>
<dbReference type="PANTHER" id="PTHR16675">
    <property type="entry name" value="MHC CLASS I-RELATED"/>
    <property type="match status" value="1"/>
</dbReference>
<dbReference type="Gene3D" id="2.60.40.10">
    <property type="entry name" value="Immunoglobulins"/>
    <property type="match status" value="1"/>
</dbReference>
<evidence type="ECO:0000313" key="7">
    <source>
        <dbReference type="Proteomes" id="UP000265140"/>
    </source>
</evidence>
<dbReference type="InterPro" id="IPR003597">
    <property type="entry name" value="Ig_C1-set"/>
</dbReference>
<keyword evidence="3" id="KW-0812">Transmembrane</keyword>
<accession>A0AAY5JYQ7</accession>
<reference evidence="6" key="2">
    <citation type="submission" date="2025-08" db="UniProtKB">
        <authorList>
            <consortium name="Ensembl"/>
        </authorList>
    </citation>
    <scope>IDENTIFICATION</scope>
</reference>
<dbReference type="GO" id="GO:0005615">
    <property type="term" value="C:extracellular space"/>
    <property type="evidence" value="ECO:0007669"/>
    <property type="project" value="TreeGrafter"/>
</dbReference>
<dbReference type="Pfam" id="PF07654">
    <property type="entry name" value="C1-set"/>
    <property type="match status" value="1"/>
</dbReference>
<dbReference type="SUPFAM" id="SSF54452">
    <property type="entry name" value="MHC antigen-recognition domain"/>
    <property type="match status" value="1"/>
</dbReference>
<proteinExistence type="inferred from homology"/>
<evidence type="ECO:0000256" key="2">
    <source>
        <dbReference type="RuleBase" id="RU004439"/>
    </source>
</evidence>
<dbReference type="PROSITE" id="PS50835">
    <property type="entry name" value="IG_LIKE"/>
    <property type="match status" value="1"/>
</dbReference>
<feature type="signal peptide" evidence="4">
    <location>
        <begin position="1"/>
        <end position="29"/>
    </location>
</feature>
<dbReference type="Pfam" id="PF00129">
    <property type="entry name" value="MHC_I"/>
    <property type="match status" value="1"/>
</dbReference>
<keyword evidence="3" id="KW-0472">Membrane</keyword>
<dbReference type="FunFam" id="3.30.500.10:FF:000001">
    <property type="entry name" value="H-2 class I histocompatibility antigen, alpha chain"/>
    <property type="match status" value="1"/>
</dbReference>
<dbReference type="InterPro" id="IPR036179">
    <property type="entry name" value="Ig-like_dom_sf"/>
</dbReference>
<dbReference type="InterPro" id="IPR011161">
    <property type="entry name" value="MHC_I-like_Ag-recog"/>
</dbReference>
<evidence type="ECO:0000256" key="3">
    <source>
        <dbReference type="SAM" id="Phobius"/>
    </source>
</evidence>
<dbReference type="SMART" id="SM00407">
    <property type="entry name" value="IGc1"/>
    <property type="match status" value="1"/>
</dbReference>
<dbReference type="SUPFAM" id="SSF48726">
    <property type="entry name" value="Immunoglobulin"/>
    <property type="match status" value="1"/>
</dbReference>
<comment type="similarity">
    <text evidence="2">Belongs to the MHC class I family.</text>
</comment>
<keyword evidence="7" id="KW-1185">Reference proteome</keyword>
<feature type="chain" id="PRO_5044265827" description="Ig-like domain-containing protein" evidence="4">
    <location>
        <begin position="30"/>
        <end position="353"/>
    </location>
</feature>
<dbReference type="PRINTS" id="PR01638">
    <property type="entry name" value="MHCCLASSI"/>
</dbReference>
<dbReference type="CDD" id="cd07698">
    <property type="entry name" value="IgC1_MHC_I_alpha3"/>
    <property type="match status" value="1"/>
</dbReference>
<dbReference type="InterPro" id="IPR001039">
    <property type="entry name" value="MHC_I_a_a1/a2"/>
</dbReference>